<dbReference type="AlphaFoldDB" id="A0A151GNC3"/>
<evidence type="ECO:0000313" key="2">
    <source>
        <dbReference type="EMBL" id="KYK58617.1"/>
    </source>
</evidence>
<organism evidence="2 3">
    <name type="scientific">Drechmeria coniospora</name>
    <name type="common">Nematophagous fungus</name>
    <name type="synonym">Meria coniospora</name>
    <dbReference type="NCBI Taxonomy" id="98403"/>
    <lineage>
        <taxon>Eukaryota</taxon>
        <taxon>Fungi</taxon>
        <taxon>Dikarya</taxon>
        <taxon>Ascomycota</taxon>
        <taxon>Pezizomycotina</taxon>
        <taxon>Sordariomycetes</taxon>
        <taxon>Hypocreomycetidae</taxon>
        <taxon>Hypocreales</taxon>
        <taxon>Ophiocordycipitaceae</taxon>
        <taxon>Drechmeria</taxon>
    </lineage>
</organism>
<name>A0A151GNC3_DRECN</name>
<feature type="compositionally biased region" description="Low complexity" evidence="1">
    <location>
        <begin position="231"/>
        <end position="248"/>
    </location>
</feature>
<keyword evidence="3" id="KW-1185">Reference proteome</keyword>
<comment type="caution">
    <text evidence="2">The sequence shown here is derived from an EMBL/GenBank/DDBJ whole genome shotgun (WGS) entry which is preliminary data.</text>
</comment>
<feature type="compositionally biased region" description="Basic and acidic residues" evidence="1">
    <location>
        <begin position="436"/>
        <end position="463"/>
    </location>
</feature>
<dbReference type="GeneID" id="63718277"/>
<feature type="region of interest" description="Disordered" evidence="1">
    <location>
        <begin position="414"/>
        <end position="529"/>
    </location>
</feature>
<dbReference type="Proteomes" id="UP000076580">
    <property type="component" value="Chromosome 02"/>
</dbReference>
<evidence type="ECO:0000313" key="3">
    <source>
        <dbReference type="Proteomes" id="UP000076580"/>
    </source>
</evidence>
<feature type="compositionally biased region" description="Acidic residues" evidence="1">
    <location>
        <begin position="879"/>
        <end position="890"/>
    </location>
</feature>
<gene>
    <name evidence="2" type="ORF">DCS_05634</name>
</gene>
<feature type="compositionally biased region" description="Basic and acidic residues" evidence="1">
    <location>
        <begin position="512"/>
        <end position="524"/>
    </location>
</feature>
<proteinExistence type="predicted"/>
<feature type="region of interest" description="Disordered" evidence="1">
    <location>
        <begin position="356"/>
        <end position="387"/>
    </location>
</feature>
<dbReference type="EMBL" id="LAYC01000002">
    <property type="protein sequence ID" value="KYK58617.1"/>
    <property type="molecule type" value="Genomic_DNA"/>
</dbReference>
<protein>
    <submittedName>
        <fullName evidence="2">Uncharacterized protein</fullName>
    </submittedName>
</protein>
<dbReference type="RefSeq" id="XP_040657969.1">
    <property type="nucleotide sequence ID" value="XM_040802936.1"/>
</dbReference>
<feature type="compositionally biased region" description="Low complexity" evidence="1">
    <location>
        <begin position="361"/>
        <end position="376"/>
    </location>
</feature>
<dbReference type="STRING" id="98403.A0A151GNC3"/>
<accession>A0A151GNC3</accession>
<reference evidence="2 3" key="1">
    <citation type="journal article" date="2016" name="Sci. Rep.">
        <title>Insights into Adaptations to a Near-Obligate Nematode Endoparasitic Lifestyle from the Finished Genome of Drechmeria coniospora.</title>
        <authorList>
            <person name="Zhang L."/>
            <person name="Zhou Z."/>
            <person name="Guo Q."/>
            <person name="Fokkens L."/>
            <person name="Miskei M."/>
            <person name="Pocsi I."/>
            <person name="Zhang W."/>
            <person name="Chen M."/>
            <person name="Wang L."/>
            <person name="Sun Y."/>
            <person name="Donzelli B.G."/>
            <person name="Gibson D.M."/>
            <person name="Nelson D.R."/>
            <person name="Luo J.G."/>
            <person name="Rep M."/>
            <person name="Liu H."/>
            <person name="Yang S."/>
            <person name="Wang J."/>
            <person name="Krasnoff S.B."/>
            <person name="Xu Y."/>
            <person name="Molnar I."/>
            <person name="Lin M."/>
        </authorList>
    </citation>
    <scope>NUCLEOTIDE SEQUENCE [LARGE SCALE GENOMIC DNA]</scope>
    <source>
        <strain evidence="2 3">ARSEF 6962</strain>
    </source>
</reference>
<feature type="region of interest" description="Disordered" evidence="1">
    <location>
        <begin position="222"/>
        <end position="248"/>
    </location>
</feature>
<sequence>MHYSPKGIDFLLDMHHSLLDMALLVEMHYAKTGSRDRMHDEIVFTLTGNNFWPQASRDRKKEGHFIEATHKLPAYTHSGPISTVDHSACKHRQLDVKNRDDGIFDTFPIIVQPPARADPASLATTRPIVLAPFPSSPHHHLGHDPLASFSSTRLGACMAVPQDDGTALHFPRNPGPETLEHLQDVQAAFWLAREKQSSKFSPKIDQRRSIKILAASAHHPSMVEPRGHMTPSRMPRRPSGGPAPAAPSRSVWDMVLIGRPRRGSTFTRPIIPPVPTENATAGLDRAESPERDKSYISPGVDLPKLAKVPPHPLTYTDINMDTAGDGPESPRLPSASALEDLFDKLFDWPAFSGAPQSIDQSSHYPSPPSSDSLPSPVMGSSPSPAADDLSLQHFEAQLLARVMDAFHHEVTSGPDYPYAAQTPPELIHGGSTSPSDHSDALLSDQDHRHHARRGGDVAVREDDAHDDDESSCSRKTPSKLAPHLGPRHLRRHIHQPGGRGSGPWAGQKRRRSGQDAEKRQRQLEHPLQTADVRKSGACLPCRVTKTRDPKAEERLRSCARRYIGKPREISIFLTKDTSSPSLRTTVQAYRSDDDADGPCNPNKADFPRDHVPSHEMLQSWVESQIRREHTSDFSRLLQSFLLAYAEGGPRLPQHSLVENVHKMNCFFRIWTMSSFWCRDPANHVVSLPLSVQARLRSIAREALKLLEYKVMKTLDDFLDQQTQPKPPEKVAIWASLWQLILMYRQLLAAFQAQVSLGGENALAYGHDYKQLTDIHFPLVAIFYHYQFRTKKSLELSLDWLDAGPQLQHSPRKKMDICRLGQELLDARRSMYHGLQASENDGDCLLCVLVVNHELKKLSARRRPSKASTKSKDSGKVGDCNDDDDDDDDDE</sequence>
<evidence type="ECO:0000256" key="1">
    <source>
        <dbReference type="SAM" id="MobiDB-lite"/>
    </source>
</evidence>
<feature type="compositionally biased region" description="Basic and acidic residues" evidence="1">
    <location>
        <begin position="284"/>
        <end position="294"/>
    </location>
</feature>
<feature type="compositionally biased region" description="Basic residues" evidence="1">
    <location>
        <begin position="485"/>
        <end position="494"/>
    </location>
</feature>
<dbReference type="InParanoid" id="A0A151GNC3"/>
<feature type="region of interest" description="Disordered" evidence="1">
    <location>
        <begin position="263"/>
        <end position="309"/>
    </location>
</feature>
<feature type="region of interest" description="Disordered" evidence="1">
    <location>
        <begin position="857"/>
        <end position="890"/>
    </location>
</feature>